<evidence type="ECO:0000256" key="2">
    <source>
        <dbReference type="SAM" id="MobiDB-lite"/>
    </source>
</evidence>
<dbReference type="PANTHER" id="PTHR22504:SF0">
    <property type="entry name" value="REPRESSOR OF RNA POLYMERASE III TRANSCRIPTION MAF1 HOMOLOG"/>
    <property type="match status" value="1"/>
</dbReference>
<dbReference type="GO" id="GO:0005634">
    <property type="term" value="C:nucleus"/>
    <property type="evidence" value="ECO:0007669"/>
    <property type="project" value="UniProtKB-SubCell"/>
</dbReference>
<dbReference type="EMBL" id="HBEA01011297">
    <property type="protein sequence ID" value="CAD8259137.1"/>
    <property type="molecule type" value="Transcribed_RNA"/>
</dbReference>
<accession>A0A7R9U9D7</accession>
<feature type="region of interest" description="Disordered" evidence="2">
    <location>
        <begin position="206"/>
        <end position="228"/>
    </location>
</feature>
<keyword evidence="1" id="KW-0678">Repressor</keyword>
<comment type="subcellular location">
    <subcellularLocation>
        <location evidence="1">Nucleus</location>
    </subcellularLocation>
</comment>
<dbReference type="GO" id="GO:0000994">
    <property type="term" value="F:RNA polymerase III core binding"/>
    <property type="evidence" value="ECO:0007669"/>
    <property type="project" value="TreeGrafter"/>
</dbReference>
<dbReference type="Pfam" id="PF09174">
    <property type="entry name" value="Maf1"/>
    <property type="match status" value="1"/>
</dbReference>
<sequence length="243" mass="28236">MKYLEDPRLAHYTNLLSDFEMGDIVLDGRVEAFSCKRAGDDKRLSRKLDRQLKQELATSPKSPAESPLGPLSESSTRNLLIDLIITMNASFPDYDFSSLRPEQFLKESHLSFVVNDINTHLAHVDEFRIEGLTSGTEKKFLVDVWRTVEDIIRLRECEVYRYIPDLDGDPFSEGTLWSFNYFFFNKALKRIIFFTCIARSKLFSSVDEEDEELDSDFGDEQNETDMDAEEDFYSIRQDWEEGS</sequence>
<evidence type="ECO:0000256" key="1">
    <source>
        <dbReference type="PIRNR" id="PIRNR037240"/>
    </source>
</evidence>
<dbReference type="InterPro" id="IPR038564">
    <property type="entry name" value="Maf1_sf"/>
</dbReference>
<dbReference type="InterPro" id="IPR015257">
    <property type="entry name" value="Maf1"/>
</dbReference>
<dbReference type="Gene3D" id="3.40.1000.50">
    <property type="entry name" value="Repressor of RNA polymerase III transcription Maf1"/>
    <property type="match status" value="1"/>
</dbReference>
<keyword evidence="1" id="KW-0539">Nucleus</keyword>
<proteinExistence type="inferred from homology"/>
<keyword evidence="1" id="KW-0805">Transcription regulation</keyword>
<keyword evidence="1" id="KW-0804">Transcription</keyword>
<gene>
    <name evidence="3" type="ORF">PPYR1160_LOCUS8638</name>
</gene>
<organism evidence="3">
    <name type="scientific">Pinguiococcus pyrenoidosus</name>
    <dbReference type="NCBI Taxonomy" id="172671"/>
    <lineage>
        <taxon>Eukaryota</taxon>
        <taxon>Sar</taxon>
        <taxon>Stramenopiles</taxon>
        <taxon>Ochrophyta</taxon>
        <taxon>Pinguiophyceae</taxon>
        <taxon>Pinguiochrysidales</taxon>
        <taxon>Pinguiochrysidaceae</taxon>
        <taxon>Pinguiococcus</taxon>
    </lineage>
</organism>
<protein>
    <recommendedName>
        <fullName evidence="1">Repressor of RNA polymerase III transcription</fullName>
    </recommendedName>
</protein>
<dbReference type="PANTHER" id="PTHR22504">
    <property type="entry name" value="REPRESSOR OF RNA POLYMERASE III TRANSCRIPTION MAF1"/>
    <property type="match status" value="1"/>
</dbReference>
<evidence type="ECO:0000313" key="3">
    <source>
        <dbReference type="EMBL" id="CAD8259137.1"/>
    </source>
</evidence>
<name>A0A7R9U9D7_9STRA</name>
<dbReference type="PIRSF" id="PIRSF037240">
    <property type="entry name" value="RNA_polIII_Trep_MAF1"/>
    <property type="match status" value="1"/>
</dbReference>
<dbReference type="GO" id="GO:0016480">
    <property type="term" value="P:negative regulation of transcription by RNA polymerase III"/>
    <property type="evidence" value="ECO:0007669"/>
    <property type="project" value="UniProtKB-UniRule"/>
</dbReference>
<reference evidence="3" key="1">
    <citation type="submission" date="2021-01" db="EMBL/GenBank/DDBJ databases">
        <authorList>
            <person name="Corre E."/>
            <person name="Pelletier E."/>
            <person name="Niang G."/>
            <person name="Scheremetjew M."/>
            <person name="Finn R."/>
            <person name="Kale V."/>
            <person name="Holt S."/>
            <person name="Cochrane G."/>
            <person name="Meng A."/>
            <person name="Brown T."/>
            <person name="Cohen L."/>
        </authorList>
    </citation>
    <scope>NUCLEOTIDE SEQUENCE</scope>
    <source>
        <strain evidence="3">CCMP2078</strain>
    </source>
</reference>
<comment type="similarity">
    <text evidence="1">Belongs to the MAF1 family.</text>
</comment>
<dbReference type="AlphaFoldDB" id="A0A7R9U9D7"/>
<feature type="region of interest" description="Disordered" evidence="2">
    <location>
        <begin position="54"/>
        <end position="73"/>
    </location>
</feature>